<dbReference type="PANTHER" id="PTHR30007:SF0">
    <property type="entry name" value="TRANSPOSASE"/>
    <property type="match status" value="1"/>
</dbReference>
<proteinExistence type="predicted"/>
<evidence type="ECO:0000313" key="3">
    <source>
        <dbReference type="Proteomes" id="UP001597197"/>
    </source>
</evidence>
<dbReference type="RefSeq" id="WP_382318217.1">
    <property type="nucleotide sequence ID" value="NZ_JBHUFD010000018.1"/>
</dbReference>
<dbReference type="PANTHER" id="PTHR30007">
    <property type="entry name" value="PHP DOMAIN PROTEIN"/>
    <property type="match status" value="1"/>
</dbReference>
<name>A0ABW4QZJ7_9BACT</name>
<accession>A0ABW4QZJ7</accession>
<sequence length="119" mass="13600">MHAANGHDSRGANPLLPARNQLRPVWASRLRSVLTDRAYQGRFAHYVQALGWQQQLGSRPPTAGRSFVPVTKRWVVERTFAWLNCFRLVVMDYERQPVSHGAWLLVANLTMSLRRTTSS</sequence>
<gene>
    <name evidence="2" type="ORF">ACFSDX_21145</name>
</gene>
<keyword evidence="3" id="KW-1185">Reference proteome</keyword>
<protein>
    <submittedName>
        <fullName evidence="2">Transposase</fullName>
    </submittedName>
</protein>
<feature type="domain" description="Transposase IS4-like" evidence="1">
    <location>
        <begin position="2"/>
        <end position="107"/>
    </location>
</feature>
<reference evidence="3" key="1">
    <citation type="journal article" date="2019" name="Int. J. Syst. Evol. Microbiol.">
        <title>The Global Catalogue of Microorganisms (GCM) 10K type strain sequencing project: providing services to taxonomists for standard genome sequencing and annotation.</title>
        <authorList>
            <consortium name="The Broad Institute Genomics Platform"/>
            <consortium name="The Broad Institute Genome Sequencing Center for Infectious Disease"/>
            <person name="Wu L."/>
            <person name="Ma J."/>
        </authorList>
    </citation>
    <scope>NUCLEOTIDE SEQUENCE [LARGE SCALE GENOMIC DNA]</scope>
    <source>
        <strain evidence="3">CGMCC 1.15795</strain>
    </source>
</reference>
<comment type="caution">
    <text evidence="2">The sequence shown here is derived from an EMBL/GenBank/DDBJ whole genome shotgun (WGS) entry which is preliminary data.</text>
</comment>
<evidence type="ECO:0000259" key="1">
    <source>
        <dbReference type="Pfam" id="PF01609"/>
    </source>
</evidence>
<dbReference type="InterPro" id="IPR002559">
    <property type="entry name" value="Transposase_11"/>
</dbReference>
<dbReference type="Pfam" id="PF01609">
    <property type="entry name" value="DDE_Tnp_1"/>
    <property type="match status" value="1"/>
</dbReference>
<organism evidence="2 3">
    <name type="scientific">Hymenobacter bucti</name>
    <dbReference type="NCBI Taxonomy" id="1844114"/>
    <lineage>
        <taxon>Bacteria</taxon>
        <taxon>Pseudomonadati</taxon>
        <taxon>Bacteroidota</taxon>
        <taxon>Cytophagia</taxon>
        <taxon>Cytophagales</taxon>
        <taxon>Hymenobacteraceae</taxon>
        <taxon>Hymenobacter</taxon>
    </lineage>
</organism>
<dbReference type="EMBL" id="JBHUFD010000018">
    <property type="protein sequence ID" value="MFD1874954.1"/>
    <property type="molecule type" value="Genomic_DNA"/>
</dbReference>
<evidence type="ECO:0000313" key="2">
    <source>
        <dbReference type="EMBL" id="MFD1874954.1"/>
    </source>
</evidence>
<dbReference type="Proteomes" id="UP001597197">
    <property type="component" value="Unassembled WGS sequence"/>
</dbReference>